<comment type="subcellular location">
    <subcellularLocation>
        <location evidence="12">Cytoplasm</location>
    </subcellularLocation>
</comment>
<comment type="similarity">
    <text evidence="12">Belongs to the carbohydrate kinase PfkB family. Ribokinase subfamily.</text>
</comment>
<comment type="caution">
    <text evidence="12">Lacks conserved residue(s) required for the propagation of feature annotation.</text>
</comment>
<evidence type="ECO:0000256" key="6">
    <source>
        <dbReference type="ARBA" id="ARBA00022741"/>
    </source>
</evidence>
<feature type="binding site" evidence="12">
    <location>
        <position position="308"/>
    </location>
    <ligand>
        <name>K(+)</name>
        <dbReference type="ChEBI" id="CHEBI:29103"/>
    </ligand>
</feature>
<organism evidence="14 15">
    <name type="scientific">Pseudarthrobacter siccitolerans</name>
    <dbReference type="NCBI Taxonomy" id="861266"/>
    <lineage>
        <taxon>Bacteria</taxon>
        <taxon>Bacillati</taxon>
        <taxon>Actinomycetota</taxon>
        <taxon>Actinomycetes</taxon>
        <taxon>Micrococcales</taxon>
        <taxon>Micrococcaceae</taxon>
        <taxon>Pseudarthrobacter</taxon>
    </lineage>
</organism>
<keyword evidence="15" id="KW-1185">Reference proteome</keyword>
<dbReference type="InterPro" id="IPR002139">
    <property type="entry name" value="Ribo/fructo_kinase"/>
</dbReference>
<dbReference type="InterPro" id="IPR029056">
    <property type="entry name" value="Ribokinase-like"/>
</dbReference>
<keyword evidence="12" id="KW-0963">Cytoplasm</keyword>
<keyword evidence="8 12" id="KW-0067">ATP-binding</keyword>
<dbReference type="PANTHER" id="PTHR10584:SF166">
    <property type="entry name" value="RIBOKINASE"/>
    <property type="match status" value="1"/>
</dbReference>
<feature type="binding site" evidence="12">
    <location>
        <position position="272"/>
    </location>
    <ligand>
        <name>K(+)</name>
        <dbReference type="ChEBI" id="CHEBI:29103"/>
    </ligand>
</feature>
<dbReference type="PANTHER" id="PTHR10584">
    <property type="entry name" value="SUGAR KINASE"/>
    <property type="match status" value="1"/>
</dbReference>
<evidence type="ECO:0000256" key="2">
    <source>
        <dbReference type="ARBA" id="ARBA00012035"/>
    </source>
</evidence>
<accession>A0ABU0PMQ1</accession>
<dbReference type="RefSeq" id="WP_306637427.1">
    <property type="nucleotide sequence ID" value="NZ_JAUSXB010000001.1"/>
</dbReference>
<dbReference type="HAMAP" id="MF_01987">
    <property type="entry name" value="Ribokinase"/>
    <property type="match status" value="1"/>
</dbReference>
<evidence type="ECO:0000313" key="14">
    <source>
        <dbReference type="EMBL" id="MDQ0675234.1"/>
    </source>
</evidence>
<comment type="pathway">
    <text evidence="12">Carbohydrate metabolism; D-ribose degradation; D-ribose 5-phosphate from beta-D-ribopyranose: step 2/2.</text>
</comment>
<evidence type="ECO:0000256" key="7">
    <source>
        <dbReference type="ARBA" id="ARBA00022777"/>
    </source>
</evidence>
<dbReference type="Proteomes" id="UP001236806">
    <property type="component" value="Unassembled WGS sequence"/>
</dbReference>
<evidence type="ECO:0000256" key="10">
    <source>
        <dbReference type="ARBA" id="ARBA00022958"/>
    </source>
</evidence>
<keyword evidence="6 12" id="KW-0547">Nucleotide-binding</keyword>
<feature type="binding site" evidence="12">
    <location>
        <position position="199"/>
    </location>
    <ligand>
        <name>ATP</name>
        <dbReference type="ChEBI" id="CHEBI:30616"/>
    </ligand>
</feature>
<dbReference type="EC" id="2.7.1.15" evidence="2 12"/>
<comment type="activity regulation">
    <text evidence="12">Activated by a monovalent cation that binds near, but not in, the active site. The most likely occupant of the site in vivo is potassium. Ion binding induces a conformational change that may alter substrate affinity.</text>
</comment>
<feature type="binding site" evidence="12">
    <location>
        <position position="311"/>
    </location>
    <ligand>
        <name>K(+)</name>
        <dbReference type="ChEBI" id="CHEBI:29103"/>
    </ligand>
</feature>
<feature type="binding site" evidence="12">
    <location>
        <begin position="241"/>
        <end position="246"/>
    </location>
    <ligand>
        <name>ATP</name>
        <dbReference type="ChEBI" id="CHEBI:30616"/>
    </ligand>
</feature>
<feature type="binding site" evidence="12">
    <location>
        <position position="313"/>
    </location>
    <ligand>
        <name>K(+)</name>
        <dbReference type="ChEBI" id="CHEBI:29103"/>
    </ligand>
</feature>
<comment type="cofactor">
    <cofactor evidence="12">
        <name>Mg(2+)</name>
        <dbReference type="ChEBI" id="CHEBI:18420"/>
    </cofactor>
    <text evidence="12">Requires a divalent cation, most likely magnesium in vivo, as an electrophilic catalyst to aid phosphoryl group transfer. It is the chelate of the metal and the nucleotide that is the actual substrate.</text>
</comment>
<comment type="similarity">
    <text evidence="1">Belongs to the carbohydrate kinase pfkB family.</text>
</comment>
<feature type="binding site" evidence="12">
    <location>
        <begin position="27"/>
        <end position="29"/>
    </location>
    <ligand>
        <name>substrate</name>
    </ligand>
</feature>
<feature type="active site" description="Proton acceptor" evidence="12">
    <location>
        <position position="278"/>
    </location>
</feature>
<protein>
    <recommendedName>
        <fullName evidence="3 12">Ribokinase</fullName>
        <shortName evidence="12">RK</shortName>
        <ecNumber evidence="2 12">2.7.1.15</ecNumber>
    </recommendedName>
</protein>
<evidence type="ECO:0000256" key="12">
    <source>
        <dbReference type="HAMAP-Rule" id="MF_01987"/>
    </source>
</evidence>
<evidence type="ECO:0000256" key="11">
    <source>
        <dbReference type="ARBA" id="ARBA00023277"/>
    </source>
</evidence>
<dbReference type="CDD" id="cd01174">
    <property type="entry name" value="ribokinase"/>
    <property type="match status" value="1"/>
</dbReference>
<evidence type="ECO:0000256" key="8">
    <source>
        <dbReference type="ARBA" id="ARBA00022840"/>
    </source>
</evidence>
<dbReference type="EMBL" id="JAUSXB010000001">
    <property type="protein sequence ID" value="MDQ0675234.1"/>
    <property type="molecule type" value="Genomic_DNA"/>
</dbReference>
<keyword evidence="9 12" id="KW-0460">Magnesium</keyword>
<dbReference type="InterPro" id="IPR011877">
    <property type="entry name" value="Ribokinase"/>
</dbReference>
<keyword evidence="10 12" id="KW-0630">Potassium</keyword>
<feature type="binding site" evidence="12">
    <location>
        <position position="274"/>
    </location>
    <ligand>
        <name>K(+)</name>
        <dbReference type="ChEBI" id="CHEBI:29103"/>
    </ligand>
</feature>
<dbReference type="InterPro" id="IPR002173">
    <property type="entry name" value="Carboh/pur_kinase_PfkB_CS"/>
</dbReference>
<dbReference type="InterPro" id="IPR011611">
    <property type="entry name" value="PfkB_dom"/>
</dbReference>
<dbReference type="GO" id="GO:0004747">
    <property type="term" value="F:ribokinase activity"/>
    <property type="evidence" value="ECO:0007669"/>
    <property type="project" value="UniProtKB-EC"/>
</dbReference>
<gene>
    <name evidence="12" type="primary">rbsK</name>
    <name evidence="14" type="ORF">QFZ36_002795</name>
</gene>
<comment type="caution">
    <text evidence="14">The sequence shown here is derived from an EMBL/GenBank/DDBJ whole genome shotgun (WGS) entry which is preliminary data.</text>
</comment>
<comment type="catalytic activity">
    <reaction evidence="12">
        <text>D-ribose + ATP = D-ribose 5-phosphate + ADP + H(+)</text>
        <dbReference type="Rhea" id="RHEA:13697"/>
        <dbReference type="ChEBI" id="CHEBI:15378"/>
        <dbReference type="ChEBI" id="CHEBI:30616"/>
        <dbReference type="ChEBI" id="CHEBI:47013"/>
        <dbReference type="ChEBI" id="CHEBI:78346"/>
        <dbReference type="ChEBI" id="CHEBI:456216"/>
        <dbReference type="EC" id="2.7.1.15"/>
    </reaction>
</comment>
<name>A0ABU0PMQ1_9MICC</name>
<evidence type="ECO:0000256" key="1">
    <source>
        <dbReference type="ARBA" id="ARBA00005380"/>
    </source>
</evidence>
<evidence type="ECO:0000313" key="15">
    <source>
        <dbReference type="Proteomes" id="UP001236806"/>
    </source>
</evidence>
<evidence type="ECO:0000256" key="9">
    <source>
        <dbReference type="ARBA" id="ARBA00022842"/>
    </source>
</evidence>
<feature type="binding site" evidence="12">
    <location>
        <begin position="277"/>
        <end position="278"/>
    </location>
    <ligand>
        <name>ATP</name>
        <dbReference type="ChEBI" id="CHEBI:30616"/>
    </ligand>
</feature>
<comment type="subunit">
    <text evidence="12">Homodimer.</text>
</comment>
<dbReference type="Pfam" id="PF00294">
    <property type="entry name" value="PfkB"/>
    <property type="match status" value="1"/>
</dbReference>
<dbReference type="SUPFAM" id="SSF53613">
    <property type="entry name" value="Ribokinase-like"/>
    <property type="match status" value="1"/>
</dbReference>
<reference evidence="14 15" key="1">
    <citation type="submission" date="2023-07" db="EMBL/GenBank/DDBJ databases">
        <title>Comparative genomics of wheat-associated soil bacteria to identify genetic determinants of phenazine resistance.</title>
        <authorList>
            <person name="Mouncey N."/>
        </authorList>
    </citation>
    <scope>NUCLEOTIDE SEQUENCE [LARGE SCALE GENOMIC DNA]</scope>
    <source>
        <strain evidence="14 15">W1I3</strain>
    </source>
</reference>
<proteinExistence type="inferred from homology"/>
<dbReference type="PROSITE" id="PS00584">
    <property type="entry name" value="PFKB_KINASES_2"/>
    <property type="match status" value="1"/>
</dbReference>
<keyword evidence="5 12" id="KW-0479">Metal-binding</keyword>
<evidence type="ECO:0000256" key="4">
    <source>
        <dbReference type="ARBA" id="ARBA00022679"/>
    </source>
</evidence>
<sequence length="330" mass="32400">MSTAASPGVGRGDVRHSGRIVVVGSLNADLTIYCDRLPLPGETVHGNGFAVNPGGKSANQAVAASLLGGNVSLVGAVGEDPNGDMLLSAAAGAGVDVGHVRTSYEPTGVAVIAVDANGENNIIISAGANGTLSPADVAKASDVLAEAAVVCLCLEVGMETVLAAAKAGHDAGATVLLNLSPYAHIPAALAELTDVLLVNAHEAALFLGPGASVPGADARAAQWDAVRERFAGRGIQQVLVTLGSHGSVVLDSLASPDRLVTFVAPTNVAAVDTTGAGDAFTGAVAVRLAAGDALAGAAAFASVAAALATTRKGTQAAYPEAADVQRLLGP</sequence>
<dbReference type="PRINTS" id="PR00990">
    <property type="entry name" value="RIBOKINASE"/>
</dbReference>
<evidence type="ECO:0000256" key="5">
    <source>
        <dbReference type="ARBA" id="ARBA00022723"/>
    </source>
</evidence>
<keyword evidence="11 12" id="KW-0119">Carbohydrate metabolism</keyword>
<keyword evidence="4 12" id="KW-0808">Transferase</keyword>
<feature type="domain" description="Carbohydrate kinase PfkB" evidence="13">
    <location>
        <begin position="19"/>
        <end position="320"/>
    </location>
</feature>
<feature type="binding site" evidence="12">
    <location>
        <position position="155"/>
    </location>
    <ligand>
        <name>substrate</name>
    </ligand>
</feature>
<feature type="binding site" evidence="12">
    <location>
        <position position="278"/>
    </location>
    <ligand>
        <name>substrate</name>
    </ligand>
</feature>
<evidence type="ECO:0000256" key="3">
    <source>
        <dbReference type="ARBA" id="ARBA00016943"/>
    </source>
</evidence>
<dbReference type="Gene3D" id="3.40.1190.20">
    <property type="match status" value="1"/>
</dbReference>
<comment type="function">
    <text evidence="12">Catalyzes the phosphorylation of ribose at O-5 in a reaction requiring ATP and magnesium. The resulting D-ribose-5-phosphate can then be used either for sythesis of nucleotides, histidine, and tryptophan, or as a component of the pentose phosphate pathway.</text>
</comment>
<keyword evidence="7 12" id="KW-0418">Kinase</keyword>
<feature type="binding site" evidence="12">
    <location>
        <begin position="55"/>
        <end position="59"/>
    </location>
    <ligand>
        <name>substrate</name>
    </ligand>
</feature>
<evidence type="ECO:0000259" key="13">
    <source>
        <dbReference type="Pfam" id="PF00294"/>
    </source>
</evidence>